<reference evidence="4 5" key="1">
    <citation type="submission" date="2024-05" db="EMBL/GenBank/DDBJ databases">
        <title>Genome sequencing and assembly of Indian major carp, Cirrhinus mrigala (Hamilton, 1822).</title>
        <authorList>
            <person name="Mohindra V."/>
            <person name="Chowdhury L.M."/>
            <person name="Lal K."/>
            <person name="Jena J.K."/>
        </authorList>
    </citation>
    <scope>NUCLEOTIDE SEQUENCE [LARGE SCALE GENOMIC DNA]</scope>
    <source>
        <strain evidence="4">CM1030</strain>
        <tissue evidence="4">Blood</tissue>
    </source>
</reference>
<dbReference type="Proteomes" id="UP001529510">
    <property type="component" value="Unassembled WGS sequence"/>
</dbReference>
<accession>A0ABD0RM79</accession>
<proteinExistence type="predicted"/>
<evidence type="ECO:0000256" key="1">
    <source>
        <dbReference type="ARBA" id="ARBA00004496"/>
    </source>
</evidence>
<evidence type="ECO:0000313" key="5">
    <source>
        <dbReference type="Proteomes" id="UP001529510"/>
    </source>
</evidence>
<protein>
    <recommendedName>
        <fullName evidence="3">Helicase/UvrB N-terminal domain-containing protein</fullName>
    </recommendedName>
</protein>
<evidence type="ECO:0000313" key="4">
    <source>
        <dbReference type="EMBL" id="KAL0199642.1"/>
    </source>
</evidence>
<keyword evidence="5" id="KW-1185">Reference proteome</keyword>
<dbReference type="InterPro" id="IPR027417">
    <property type="entry name" value="P-loop_NTPase"/>
</dbReference>
<comment type="caution">
    <text evidence="4">The sequence shown here is derived from an EMBL/GenBank/DDBJ whole genome shotgun (WGS) entry which is preliminary data.</text>
</comment>
<evidence type="ECO:0000256" key="2">
    <source>
        <dbReference type="ARBA" id="ARBA00022490"/>
    </source>
</evidence>
<gene>
    <name evidence="4" type="ORF">M9458_002829</name>
</gene>
<dbReference type="InterPro" id="IPR006935">
    <property type="entry name" value="Helicase/UvrB_N"/>
</dbReference>
<evidence type="ECO:0000259" key="3">
    <source>
        <dbReference type="Pfam" id="PF04851"/>
    </source>
</evidence>
<dbReference type="Pfam" id="PF04851">
    <property type="entry name" value="ResIII"/>
    <property type="match status" value="1"/>
</dbReference>
<name>A0ABD0RM79_CIRMR</name>
<dbReference type="SUPFAM" id="SSF52540">
    <property type="entry name" value="P-loop containing nucleoside triphosphate hydrolases"/>
    <property type="match status" value="1"/>
</dbReference>
<dbReference type="AlphaFoldDB" id="A0ABD0RM79"/>
<keyword evidence="2" id="KW-0963">Cytoplasm</keyword>
<dbReference type="PANTHER" id="PTHR45418">
    <property type="entry name" value="CANCER/TESTIS ANTIGEN 55"/>
    <property type="match status" value="1"/>
</dbReference>
<organism evidence="4 5">
    <name type="scientific">Cirrhinus mrigala</name>
    <name type="common">Mrigala</name>
    <dbReference type="NCBI Taxonomy" id="683832"/>
    <lineage>
        <taxon>Eukaryota</taxon>
        <taxon>Metazoa</taxon>
        <taxon>Chordata</taxon>
        <taxon>Craniata</taxon>
        <taxon>Vertebrata</taxon>
        <taxon>Euteleostomi</taxon>
        <taxon>Actinopterygii</taxon>
        <taxon>Neopterygii</taxon>
        <taxon>Teleostei</taxon>
        <taxon>Ostariophysi</taxon>
        <taxon>Cypriniformes</taxon>
        <taxon>Cyprinidae</taxon>
        <taxon>Labeoninae</taxon>
        <taxon>Labeonini</taxon>
        <taxon>Cirrhinus</taxon>
    </lineage>
</organism>
<dbReference type="GO" id="GO:0005737">
    <property type="term" value="C:cytoplasm"/>
    <property type="evidence" value="ECO:0007669"/>
    <property type="project" value="UniProtKB-SubCell"/>
</dbReference>
<feature type="domain" description="Helicase/UvrB N-terminal" evidence="3">
    <location>
        <begin position="12"/>
        <end position="66"/>
    </location>
</feature>
<feature type="non-terminal residue" evidence="4">
    <location>
        <position position="1"/>
    </location>
</feature>
<dbReference type="Gene3D" id="3.40.50.300">
    <property type="entry name" value="P-loop containing nucleotide triphosphate hydrolases"/>
    <property type="match status" value="1"/>
</dbReference>
<dbReference type="PANTHER" id="PTHR45418:SF1">
    <property type="entry name" value="CANCER_TESTIS ANTIGEN 55"/>
    <property type="match status" value="1"/>
</dbReference>
<dbReference type="EMBL" id="JAMKFB020000002">
    <property type="protein sequence ID" value="KAL0199642.1"/>
    <property type="molecule type" value="Genomic_DNA"/>
</dbReference>
<comment type="subcellular location">
    <subcellularLocation>
        <location evidence="1">Cytoplasm</location>
    </subcellularLocation>
</comment>
<sequence>KRIPNPGQFFNVQLNPAQKEAVKRILSGECRPTPYILFGPPGTGKTITLIEAVLQVVHDLLQFVLVAGNLRG</sequence>